<evidence type="ECO:0000259" key="1">
    <source>
        <dbReference type="Pfam" id="PF02541"/>
    </source>
</evidence>
<dbReference type="Proteomes" id="UP000245283">
    <property type="component" value="Unassembled WGS sequence"/>
</dbReference>
<protein>
    <submittedName>
        <fullName evidence="2">Exopolyphosphatase</fullName>
    </submittedName>
</protein>
<dbReference type="RefSeq" id="WP_109092775.1">
    <property type="nucleotide sequence ID" value="NZ_QETB01000001.1"/>
</dbReference>
<dbReference type="PANTHER" id="PTHR30005:SF13">
    <property type="entry name" value="EXOPOLYPHOSPHATASE 2"/>
    <property type="match status" value="1"/>
</dbReference>
<feature type="domain" description="Ppx/GppA phosphatase N-terminal" evidence="1">
    <location>
        <begin position="27"/>
        <end position="286"/>
    </location>
</feature>
<keyword evidence="3" id="KW-1185">Reference proteome</keyword>
<dbReference type="AlphaFoldDB" id="A0A2V1K749"/>
<gene>
    <name evidence="2" type="ORF">DD236_02465</name>
</gene>
<dbReference type="InterPro" id="IPR003695">
    <property type="entry name" value="Ppx_GppA_N"/>
</dbReference>
<comment type="caution">
    <text evidence="2">The sequence shown here is derived from an EMBL/GenBank/DDBJ whole genome shotgun (WGS) entry which is preliminary data.</text>
</comment>
<proteinExistence type="predicted"/>
<name>A0A2V1K749_9ACTO</name>
<sequence length="323" mass="34162">MRVAGIDCGTNSIRLLIADVPGERGPLDDVVRLMDVVRLGQGVDRTGQFDPVALERTLTKVGEYADLCREHGVESIRFAATSATRDASNRDEFLSGVRERLGVPVQVLTGDQEAGTSFDGAASVMGVDGPTPVIVVDLGGGSTEVVLGELGEGAVADHSMNVGCVRMHERHMASDPATAEEIAAARADVNAALDAAEQDVDFSSARGLVGLAGTVTTLTARALGLEQYDASRIHGTELTVDQVVEVCEWFIHSSKAERDALGYMHPGRSDVMAAGALVWEEVVKRVAARMEESGHPLGAVVTSEHDILDGMALWAAKEPQPPR</sequence>
<evidence type="ECO:0000313" key="2">
    <source>
        <dbReference type="EMBL" id="PWF27276.1"/>
    </source>
</evidence>
<dbReference type="SUPFAM" id="SSF53067">
    <property type="entry name" value="Actin-like ATPase domain"/>
    <property type="match status" value="2"/>
</dbReference>
<organism evidence="2 3">
    <name type="scientific">Ancrocorticia populi</name>
    <dbReference type="NCBI Taxonomy" id="2175228"/>
    <lineage>
        <taxon>Bacteria</taxon>
        <taxon>Bacillati</taxon>
        <taxon>Actinomycetota</taxon>
        <taxon>Actinomycetes</taxon>
        <taxon>Actinomycetales</taxon>
        <taxon>Actinomycetaceae</taxon>
        <taxon>Ancrocorticia</taxon>
    </lineage>
</organism>
<accession>A0A2V1K749</accession>
<dbReference type="Gene3D" id="3.30.420.40">
    <property type="match status" value="1"/>
</dbReference>
<dbReference type="GO" id="GO:0016462">
    <property type="term" value="F:pyrophosphatase activity"/>
    <property type="evidence" value="ECO:0007669"/>
    <property type="project" value="TreeGrafter"/>
</dbReference>
<dbReference type="OrthoDB" id="9793035at2"/>
<dbReference type="InterPro" id="IPR043129">
    <property type="entry name" value="ATPase_NBD"/>
</dbReference>
<dbReference type="PANTHER" id="PTHR30005">
    <property type="entry name" value="EXOPOLYPHOSPHATASE"/>
    <property type="match status" value="1"/>
</dbReference>
<dbReference type="Gene3D" id="3.30.420.150">
    <property type="entry name" value="Exopolyphosphatase. Domain 2"/>
    <property type="match status" value="1"/>
</dbReference>
<dbReference type="InterPro" id="IPR050273">
    <property type="entry name" value="GppA/Ppx_hydrolase"/>
</dbReference>
<dbReference type="EMBL" id="QETB01000001">
    <property type="protein sequence ID" value="PWF27276.1"/>
    <property type="molecule type" value="Genomic_DNA"/>
</dbReference>
<evidence type="ECO:0000313" key="3">
    <source>
        <dbReference type="Proteomes" id="UP000245283"/>
    </source>
</evidence>
<dbReference type="Pfam" id="PF02541">
    <property type="entry name" value="Ppx-GppA"/>
    <property type="match status" value="1"/>
</dbReference>
<dbReference type="CDD" id="cd24119">
    <property type="entry name" value="ASKHA_NBD_MtPPX2-like"/>
    <property type="match status" value="1"/>
</dbReference>
<reference evidence="3" key="1">
    <citation type="submission" date="2018-05" db="EMBL/GenBank/DDBJ databases">
        <authorList>
            <person name="Li Y."/>
        </authorList>
    </citation>
    <scope>NUCLEOTIDE SEQUENCE [LARGE SCALE GENOMIC DNA]</scope>
    <source>
        <strain evidence="3">sk1b4</strain>
    </source>
</reference>